<reference evidence="1" key="2">
    <citation type="submission" date="2020-09" db="EMBL/GenBank/DDBJ databases">
        <authorList>
            <person name="Sun Q."/>
            <person name="Zhou Y."/>
        </authorList>
    </citation>
    <scope>NUCLEOTIDE SEQUENCE</scope>
    <source>
        <strain evidence="1">CGMCC 4.7403</strain>
    </source>
</reference>
<dbReference type="AlphaFoldDB" id="A0A919DGB1"/>
<keyword evidence="2" id="KW-1185">Reference proteome</keyword>
<comment type="caution">
    <text evidence="1">The sequence shown here is derived from an EMBL/GenBank/DDBJ whole genome shotgun (WGS) entry which is preliminary data.</text>
</comment>
<reference evidence="1" key="1">
    <citation type="journal article" date="2014" name="Int. J. Syst. Evol. Microbiol.">
        <title>Complete genome sequence of Corynebacterium casei LMG S-19264T (=DSM 44701T), isolated from a smear-ripened cheese.</title>
        <authorList>
            <consortium name="US DOE Joint Genome Institute (JGI-PGF)"/>
            <person name="Walter F."/>
            <person name="Albersmeier A."/>
            <person name="Kalinowski J."/>
            <person name="Ruckert C."/>
        </authorList>
    </citation>
    <scope>NUCLEOTIDE SEQUENCE</scope>
    <source>
        <strain evidence="1">CGMCC 4.7403</strain>
    </source>
</reference>
<dbReference type="EMBL" id="BNAT01000024">
    <property type="protein sequence ID" value="GHE40567.1"/>
    <property type="molecule type" value="Genomic_DNA"/>
</dbReference>
<accession>A0A919DGB1</accession>
<proteinExistence type="predicted"/>
<evidence type="ECO:0000313" key="2">
    <source>
        <dbReference type="Proteomes" id="UP000603227"/>
    </source>
</evidence>
<name>A0A919DGB1_9ACTN</name>
<gene>
    <name evidence="1" type="ORF">GCM10017771_59730</name>
</gene>
<sequence length="80" mass="9260">MQWSTATDHSPVHMPMREHMHGHVHEQMHVHEECSRGYRTGETYRAAFLFHRCPEVGGKRSAPGRRWDLPGAGWGVVRGW</sequence>
<dbReference type="Proteomes" id="UP000603227">
    <property type="component" value="Unassembled WGS sequence"/>
</dbReference>
<evidence type="ECO:0000313" key="1">
    <source>
        <dbReference type="EMBL" id="GHE40567.1"/>
    </source>
</evidence>
<organism evidence="1 2">
    <name type="scientific">Streptomyces capitiformicae</name>
    <dbReference type="NCBI Taxonomy" id="2014920"/>
    <lineage>
        <taxon>Bacteria</taxon>
        <taxon>Bacillati</taxon>
        <taxon>Actinomycetota</taxon>
        <taxon>Actinomycetes</taxon>
        <taxon>Kitasatosporales</taxon>
        <taxon>Streptomycetaceae</taxon>
        <taxon>Streptomyces</taxon>
    </lineage>
</organism>
<protein>
    <submittedName>
        <fullName evidence="1">Uncharacterized protein</fullName>
    </submittedName>
</protein>